<dbReference type="InterPro" id="IPR027417">
    <property type="entry name" value="P-loop_NTPase"/>
</dbReference>
<evidence type="ECO:0000313" key="2">
    <source>
        <dbReference type="Proteomes" id="UP000567179"/>
    </source>
</evidence>
<dbReference type="AlphaFoldDB" id="A0A8H5BG30"/>
<dbReference type="EMBL" id="JAACJJ010000028">
    <property type="protein sequence ID" value="KAF5322730.1"/>
    <property type="molecule type" value="Genomic_DNA"/>
</dbReference>
<protein>
    <recommendedName>
        <fullName evidence="3">G domain-containing protein</fullName>
    </recommendedName>
</protein>
<name>A0A8H5BG30_9AGAR</name>
<proteinExistence type="predicted"/>
<evidence type="ECO:0000313" key="1">
    <source>
        <dbReference type="EMBL" id="KAF5322730.1"/>
    </source>
</evidence>
<sequence>MCPYQFIRSAGPKHEQPAIHHGLASSQAPVEEFEVKSKDGQTVLLVDTPGFNDTEKSDRVVLDDIMRFLKSRPVSFTQSKEDQKVAGIIYLLDASNRDYYPVSADRIDVPPSVVLATVQCHAAGPISTDVKRSLKSKYGAAYQEDHFGSANQYEIAWKIIRRVLDGSKNGVSVQPVIDSLEGILQSRTQAVGKGETITHLFLRKIFRFRATVVVFMYRLIKIQQSTVSSASFGGAGLLMANRYQLWTYLPVLNIAVAVE</sequence>
<reference evidence="1 2" key="1">
    <citation type="journal article" date="2020" name="ISME J.">
        <title>Uncovering the hidden diversity of litter-decomposition mechanisms in mushroom-forming fungi.</title>
        <authorList>
            <person name="Floudas D."/>
            <person name="Bentzer J."/>
            <person name="Ahren D."/>
            <person name="Johansson T."/>
            <person name="Persson P."/>
            <person name="Tunlid A."/>
        </authorList>
    </citation>
    <scope>NUCLEOTIDE SEQUENCE [LARGE SCALE GENOMIC DNA]</scope>
    <source>
        <strain evidence="1 2">CBS 101986</strain>
    </source>
</reference>
<organism evidence="1 2">
    <name type="scientific">Psilocybe cf. subviscida</name>
    <dbReference type="NCBI Taxonomy" id="2480587"/>
    <lineage>
        <taxon>Eukaryota</taxon>
        <taxon>Fungi</taxon>
        <taxon>Dikarya</taxon>
        <taxon>Basidiomycota</taxon>
        <taxon>Agaricomycotina</taxon>
        <taxon>Agaricomycetes</taxon>
        <taxon>Agaricomycetidae</taxon>
        <taxon>Agaricales</taxon>
        <taxon>Agaricineae</taxon>
        <taxon>Strophariaceae</taxon>
        <taxon>Psilocybe</taxon>
    </lineage>
</organism>
<dbReference type="OrthoDB" id="3255035at2759"/>
<evidence type="ECO:0008006" key="3">
    <source>
        <dbReference type="Google" id="ProtNLM"/>
    </source>
</evidence>
<accession>A0A8H5BG30</accession>
<dbReference type="Proteomes" id="UP000567179">
    <property type="component" value="Unassembled WGS sequence"/>
</dbReference>
<comment type="caution">
    <text evidence="1">The sequence shown here is derived from an EMBL/GenBank/DDBJ whole genome shotgun (WGS) entry which is preliminary data.</text>
</comment>
<dbReference type="Gene3D" id="3.40.50.300">
    <property type="entry name" value="P-loop containing nucleotide triphosphate hydrolases"/>
    <property type="match status" value="1"/>
</dbReference>
<gene>
    <name evidence="1" type="ORF">D9619_000412</name>
</gene>
<keyword evidence="2" id="KW-1185">Reference proteome</keyword>